<dbReference type="KEGG" id="dsu:Dsui_2588"/>
<dbReference type="InterPro" id="IPR033645">
    <property type="entry name" value="VirB9/CagX/TrbG_C"/>
</dbReference>
<dbReference type="Pfam" id="PF03524">
    <property type="entry name" value="CagX"/>
    <property type="match status" value="1"/>
</dbReference>
<proteinExistence type="inferred from homology"/>
<gene>
    <name evidence="5" type="ordered locus">Dsui_2588</name>
</gene>
<comment type="similarity">
    <text evidence="1">Belongs to the TrbG/VirB9 family.</text>
</comment>
<name>G8QNP5_AZOOP</name>
<keyword evidence="2" id="KW-0732">Signal</keyword>
<accession>G8QNP5</accession>
<dbReference type="Pfam" id="PF10671">
    <property type="entry name" value="TcpQ"/>
    <property type="match status" value="1"/>
</dbReference>
<protein>
    <submittedName>
        <fullName evidence="5">Type IV secretory pathway, VirB9 component</fullName>
    </submittedName>
</protein>
<organism evidence="5 6">
    <name type="scientific">Azospira oryzae (strain ATCC BAA-33 / DSM 13638 / PS)</name>
    <name type="common">Dechlorosoma suillum</name>
    <dbReference type="NCBI Taxonomy" id="640081"/>
    <lineage>
        <taxon>Bacteria</taxon>
        <taxon>Pseudomonadati</taxon>
        <taxon>Pseudomonadota</taxon>
        <taxon>Betaproteobacteria</taxon>
        <taxon>Rhodocyclales</taxon>
        <taxon>Rhodocyclaceae</taxon>
        <taxon>Azospira</taxon>
    </lineage>
</organism>
<evidence type="ECO:0000313" key="5">
    <source>
        <dbReference type="EMBL" id="AEV26939.1"/>
    </source>
</evidence>
<dbReference type="Gene3D" id="3.55.50.70">
    <property type="match status" value="1"/>
</dbReference>
<feature type="domain" description="Toxin co-regulated pilus biosynthesis protein Q C-terminal" evidence="4">
    <location>
        <begin position="197"/>
        <end position="276"/>
    </location>
</feature>
<feature type="compositionally biased region" description="Polar residues" evidence="3">
    <location>
        <begin position="177"/>
        <end position="186"/>
    </location>
</feature>
<dbReference type="eggNOG" id="COG3504">
    <property type="taxonomic scope" value="Bacteria"/>
</dbReference>
<evidence type="ECO:0000256" key="2">
    <source>
        <dbReference type="ARBA" id="ARBA00022729"/>
    </source>
</evidence>
<reference evidence="5 6" key="1">
    <citation type="journal article" date="2012" name="J. Bacteriol.">
        <title>Complete genome sequence of the anaerobic perchlorate-reducing bacterium Azospira suillum strain PS.</title>
        <authorList>
            <person name="Byrne-Bailey K.G."/>
            <person name="Coates J.D."/>
        </authorList>
    </citation>
    <scope>NUCLEOTIDE SEQUENCE [LARGE SCALE GENOMIC DNA]</scope>
    <source>
        <strain evidence="6">ATCC BAA-33 / DSM 13638 / PS</strain>
    </source>
</reference>
<dbReference type="Gene3D" id="2.60.40.2500">
    <property type="match status" value="1"/>
</dbReference>
<dbReference type="AlphaFoldDB" id="G8QNP5"/>
<feature type="region of interest" description="Disordered" evidence="3">
    <location>
        <begin position="146"/>
        <end position="202"/>
    </location>
</feature>
<dbReference type="HOGENOM" id="CLU_062389_0_0_4"/>
<dbReference type="EMBL" id="CP003153">
    <property type="protein sequence ID" value="AEV26939.1"/>
    <property type="molecule type" value="Genomic_DNA"/>
</dbReference>
<evidence type="ECO:0000256" key="3">
    <source>
        <dbReference type="SAM" id="MobiDB-lite"/>
    </source>
</evidence>
<feature type="compositionally biased region" description="Low complexity" evidence="3">
    <location>
        <begin position="187"/>
        <end position="199"/>
    </location>
</feature>
<dbReference type="InterPro" id="IPR018927">
    <property type="entry name" value="Pilus_synth_Q_C"/>
</dbReference>
<sequence length="284" mass="30655">MHLRFYFPLLVCLFGSAHGDTYDFSYSATGDPRLVPIQVFDNGTKTWLQVPQLQPPPVIFAVTPAGEVILPARQEGQMLVVDRVEQQLAIVLGRARAKVRYTGSASRQDEGASFGQVAPSRTNGSAPTPLPAATILAARKMPPALTDEAAPHSPAVEPKTKLPAPPASTGDLAVATNRPTPASTGESSVIQSSPSSEWSVRPDDGDLETLLQRWADSATPKWQLSWEAAKRYPVKFHATLKGSFEDAVTDALRPYARGTDPIKGCTYDNNVLRVVPKPTVCEIQ</sequence>
<dbReference type="Proteomes" id="UP000005633">
    <property type="component" value="Chromosome"/>
</dbReference>
<dbReference type="CDD" id="cd06911">
    <property type="entry name" value="VirB9_CagX_TrbG"/>
    <property type="match status" value="1"/>
</dbReference>
<feature type="region of interest" description="Disordered" evidence="3">
    <location>
        <begin position="102"/>
        <end position="130"/>
    </location>
</feature>
<dbReference type="InterPro" id="IPR038161">
    <property type="entry name" value="VirB9/CagX/TrbG_C_sf"/>
</dbReference>
<evidence type="ECO:0000259" key="4">
    <source>
        <dbReference type="Pfam" id="PF10671"/>
    </source>
</evidence>
<dbReference type="STRING" id="640081.Dsui_2588"/>
<evidence type="ECO:0000313" key="6">
    <source>
        <dbReference type="Proteomes" id="UP000005633"/>
    </source>
</evidence>
<evidence type="ECO:0000256" key="1">
    <source>
        <dbReference type="ARBA" id="ARBA00006135"/>
    </source>
</evidence>
<dbReference type="InterPro" id="IPR010258">
    <property type="entry name" value="Conjugal_tfr_TrbG/VirB9/CagX"/>
</dbReference>